<dbReference type="Gene3D" id="2.40.160.100">
    <property type="match status" value="1"/>
</dbReference>
<dbReference type="EMBL" id="CP073754">
    <property type="protein sequence ID" value="QWF70003.1"/>
    <property type="molecule type" value="Genomic_DNA"/>
</dbReference>
<name>A0A975MLB0_9GAMM</name>
<accession>A0A975MLB0</accession>
<dbReference type="AlphaFoldDB" id="A0A975MLB0"/>
<dbReference type="Proteomes" id="UP000676649">
    <property type="component" value="Chromosome"/>
</dbReference>
<feature type="signal peptide" evidence="1">
    <location>
        <begin position="1"/>
        <end position="34"/>
    </location>
</feature>
<feature type="chain" id="PRO_5036916082" evidence="1">
    <location>
        <begin position="35"/>
        <end position="519"/>
    </location>
</feature>
<sequence>MANIKSYPKMAVFSHTLVIMLLGSLCLSSNTTLAAETAQSYSRAPMNAFNSQMDDALLGNRYEKPVWNLQNSLGLPDWLSLGLEQRTRYEVLDGAFKANTRGGDQQIALQTDLWLQARVDSFRFAGELMDSRALGSDIGLGKNIGSGVNNTMADTADFIQAYASWADKSAFSSDFGAEVRVGRQTMDLGSRRLVARPVFRNTVNSFTGVRIRLLNNNKWQFNGFATLPVVRFPTTAKAILNDTQQFDQEATRTWFSGGILEGYKLISGINGEVFLYNLDEADSFNNLTRKRRYFTPGLRFYIKPSKGQFDFQAEGMGQFGTVRYNTTSSRDQQHQAWSEHIEAGYSFDMPWSPRFMLEYDYASGSKNPGATSSTDSRFDYLYAASDLDFGSTGAYTAFQRSNINSPGYKFNFAPRPDLQVTLQQRLVWLASASDCWGGSACTSATNLVLNPTKHSGSFVGDQIGISSRYNFNSSLNFEAGWFRLFKGQFAKQGAATVNGANTVPGQDTDYFFVQSQLRF</sequence>
<dbReference type="InterPro" id="IPR025388">
    <property type="entry name" value="Alginate_export_dom"/>
</dbReference>
<dbReference type="KEGG" id="mpad:KEF85_11640"/>
<dbReference type="InterPro" id="IPR053728">
    <property type="entry name" value="Alginate_Permeability_Chnl"/>
</dbReference>
<evidence type="ECO:0000256" key="1">
    <source>
        <dbReference type="SAM" id="SignalP"/>
    </source>
</evidence>
<gene>
    <name evidence="3" type="ORF">KEF85_11640</name>
</gene>
<organism evidence="3 4">
    <name type="scientific">Methylomonas paludis</name>
    <dbReference type="NCBI Taxonomy" id="1173101"/>
    <lineage>
        <taxon>Bacteria</taxon>
        <taxon>Pseudomonadati</taxon>
        <taxon>Pseudomonadota</taxon>
        <taxon>Gammaproteobacteria</taxon>
        <taxon>Methylococcales</taxon>
        <taxon>Methylococcaceae</taxon>
        <taxon>Methylomonas</taxon>
    </lineage>
</organism>
<reference evidence="3" key="1">
    <citation type="submission" date="2021-04" db="EMBL/GenBank/DDBJ databases">
        <title>Draft genome sequence data of methanotrophic Methylovulum sp. strain S1L and Methylomonas sp. strain S2AM isolated from boreal lake water columns.</title>
        <authorList>
            <person name="Rissanen A.J."/>
            <person name="Mangayil R."/>
            <person name="Svenning M.M."/>
            <person name="Khanongnuch R."/>
        </authorList>
    </citation>
    <scope>NUCLEOTIDE SEQUENCE</scope>
    <source>
        <strain evidence="3">S2AM</strain>
    </source>
</reference>
<keyword evidence="4" id="KW-1185">Reference proteome</keyword>
<evidence type="ECO:0000313" key="4">
    <source>
        <dbReference type="Proteomes" id="UP000676649"/>
    </source>
</evidence>
<proteinExistence type="predicted"/>
<evidence type="ECO:0000259" key="2">
    <source>
        <dbReference type="Pfam" id="PF13372"/>
    </source>
</evidence>
<feature type="domain" description="Alginate export" evidence="2">
    <location>
        <begin position="78"/>
        <end position="494"/>
    </location>
</feature>
<keyword evidence="1" id="KW-0732">Signal</keyword>
<evidence type="ECO:0000313" key="3">
    <source>
        <dbReference type="EMBL" id="QWF70003.1"/>
    </source>
</evidence>
<protein>
    <submittedName>
        <fullName evidence="3">Alginate export family protein</fullName>
    </submittedName>
</protein>
<dbReference type="Pfam" id="PF13372">
    <property type="entry name" value="Alginate_exp"/>
    <property type="match status" value="1"/>
</dbReference>
<dbReference type="RefSeq" id="WP_215580754.1">
    <property type="nucleotide sequence ID" value="NZ_CP073754.1"/>
</dbReference>